<gene>
    <name evidence="7" type="ORF">ACFQGB_03980</name>
</gene>
<dbReference type="InterPro" id="IPR017941">
    <property type="entry name" value="Rieske_2Fe-2S"/>
</dbReference>
<keyword evidence="4" id="KW-0411">Iron-sulfur</keyword>
<comment type="cofactor">
    <cofactor evidence="5">
        <name>[2Fe-2S] cluster</name>
        <dbReference type="ChEBI" id="CHEBI:190135"/>
    </cofactor>
</comment>
<dbReference type="Pfam" id="PF00355">
    <property type="entry name" value="Rieske"/>
    <property type="match status" value="1"/>
</dbReference>
<evidence type="ECO:0000259" key="6">
    <source>
        <dbReference type="PROSITE" id="PS51296"/>
    </source>
</evidence>
<evidence type="ECO:0000313" key="7">
    <source>
        <dbReference type="EMBL" id="MFC6952014.1"/>
    </source>
</evidence>
<evidence type="ECO:0000256" key="2">
    <source>
        <dbReference type="ARBA" id="ARBA00022723"/>
    </source>
</evidence>
<sequence>MATSDDGDGFVRATSLADLEDAGRELFTARGTAIALFHHEGEVRAVDNRCPHMGFPLSDGSVEDGVLTCHWHHARFELSCGDTFDPWADDVATYPVEVRDGDVYVQPNPPRDRDPAAHWRDRLDTGLRENLRLVVAKSAVGLDDAGVDPVDVAERGVAFGTRYREDGWSSGLTILAALTNALDVLDGDDRKRATYTGLRHVASDCAGEPPRFDQPAFDVDDVSADRLAEWFRETVEVRDSDGAERVLRTAVETASREDVEAMLYAAATDHAYLDAGHSFDMTNKAVETLDHLGWPSTTDAVRQEDDAADAADVLASLVTRFTDADRAEEGSEWRQPEDLAAMRESFEAALPTLAAGERDPDWRPPSGFQDALLGDDPHDVVDALRDAIRDGATVGALAHEVATAAATRVARFGTTNEFGDWNTVHHTFTYANAVQQAASRVEPTELYRGVLDGAFSVYLDRFLNSPPAPVPNPADGDAGELGTVETHRERLLDAFDREGAVNDAGREAAALLAVADDPRELWSTLGGALLREDAGFHTLQAYEAAHAQFHAARDRASDGPEGLPSERERTAAVAAARYLAAHTPTRREAEQTFTIASRLLRGESIHED</sequence>
<dbReference type="Proteomes" id="UP001596395">
    <property type="component" value="Unassembled WGS sequence"/>
</dbReference>
<dbReference type="PANTHER" id="PTHR21496:SF0">
    <property type="entry name" value="RIESKE DOMAIN-CONTAINING PROTEIN"/>
    <property type="match status" value="1"/>
</dbReference>
<comment type="caution">
    <text evidence="7">The sequence shown here is derived from an EMBL/GenBank/DDBJ whole genome shotgun (WGS) entry which is preliminary data.</text>
</comment>
<dbReference type="RefSeq" id="WP_336349013.1">
    <property type="nucleotide sequence ID" value="NZ_JAZAQL010000001.1"/>
</dbReference>
<feature type="domain" description="Rieske" evidence="6">
    <location>
        <begin position="11"/>
        <end position="105"/>
    </location>
</feature>
<evidence type="ECO:0000256" key="4">
    <source>
        <dbReference type="ARBA" id="ARBA00023014"/>
    </source>
</evidence>
<keyword evidence="2" id="KW-0479">Metal-binding</keyword>
<evidence type="ECO:0000256" key="3">
    <source>
        <dbReference type="ARBA" id="ARBA00023004"/>
    </source>
</evidence>
<evidence type="ECO:0000313" key="8">
    <source>
        <dbReference type="Proteomes" id="UP001596395"/>
    </source>
</evidence>
<proteinExistence type="predicted"/>
<keyword evidence="8" id="KW-1185">Reference proteome</keyword>
<dbReference type="AlphaFoldDB" id="A0ABD5VEV5"/>
<dbReference type="GO" id="GO:0051537">
    <property type="term" value="F:2 iron, 2 sulfur cluster binding"/>
    <property type="evidence" value="ECO:0007669"/>
    <property type="project" value="UniProtKB-KW"/>
</dbReference>
<dbReference type="PROSITE" id="PS51296">
    <property type="entry name" value="RIESKE"/>
    <property type="match status" value="1"/>
</dbReference>
<organism evidence="7 8">
    <name type="scientific">Halorubellus litoreus</name>
    <dbReference type="NCBI Taxonomy" id="755308"/>
    <lineage>
        <taxon>Archaea</taxon>
        <taxon>Methanobacteriati</taxon>
        <taxon>Methanobacteriota</taxon>
        <taxon>Stenosarchaea group</taxon>
        <taxon>Halobacteria</taxon>
        <taxon>Halobacteriales</taxon>
        <taxon>Halorubellaceae</taxon>
        <taxon>Halorubellus</taxon>
    </lineage>
</organism>
<name>A0ABD5VEV5_9EURY</name>
<dbReference type="PANTHER" id="PTHR21496">
    <property type="entry name" value="FERREDOXIN-RELATED"/>
    <property type="match status" value="1"/>
</dbReference>
<reference evidence="7 8" key="1">
    <citation type="journal article" date="2019" name="Int. J. Syst. Evol. Microbiol.">
        <title>The Global Catalogue of Microorganisms (GCM) 10K type strain sequencing project: providing services to taxonomists for standard genome sequencing and annotation.</title>
        <authorList>
            <consortium name="The Broad Institute Genomics Platform"/>
            <consortium name="The Broad Institute Genome Sequencing Center for Infectious Disease"/>
            <person name="Wu L."/>
            <person name="Ma J."/>
        </authorList>
    </citation>
    <scope>NUCLEOTIDE SEQUENCE [LARGE SCALE GENOMIC DNA]</scope>
    <source>
        <strain evidence="7 8">GX26</strain>
    </source>
</reference>
<dbReference type="EMBL" id="JBHSXN010000001">
    <property type="protein sequence ID" value="MFC6952014.1"/>
    <property type="molecule type" value="Genomic_DNA"/>
</dbReference>
<dbReference type="SUPFAM" id="SSF50022">
    <property type="entry name" value="ISP domain"/>
    <property type="match status" value="1"/>
</dbReference>
<dbReference type="Gene3D" id="2.102.10.10">
    <property type="entry name" value="Rieske [2Fe-2S] iron-sulphur domain"/>
    <property type="match status" value="1"/>
</dbReference>
<dbReference type="InterPro" id="IPR036922">
    <property type="entry name" value="Rieske_2Fe-2S_sf"/>
</dbReference>
<evidence type="ECO:0000256" key="1">
    <source>
        <dbReference type="ARBA" id="ARBA00022714"/>
    </source>
</evidence>
<dbReference type="GO" id="GO:0046872">
    <property type="term" value="F:metal ion binding"/>
    <property type="evidence" value="ECO:0007669"/>
    <property type="project" value="UniProtKB-KW"/>
</dbReference>
<keyword evidence="1" id="KW-0001">2Fe-2S</keyword>
<protein>
    <submittedName>
        <fullName evidence="7">Rieske 2Fe-2S domain-containing protein</fullName>
    </submittedName>
</protein>
<evidence type="ECO:0000256" key="5">
    <source>
        <dbReference type="ARBA" id="ARBA00034078"/>
    </source>
</evidence>
<accession>A0ABD5VEV5</accession>
<keyword evidence="3" id="KW-0408">Iron</keyword>